<evidence type="ECO:0000313" key="3">
    <source>
        <dbReference type="Proteomes" id="UP000184304"/>
    </source>
</evidence>
<feature type="region of interest" description="Disordered" evidence="1">
    <location>
        <begin position="46"/>
        <end position="84"/>
    </location>
</feature>
<feature type="compositionally biased region" description="Basic and acidic residues" evidence="1">
    <location>
        <begin position="54"/>
        <end position="71"/>
    </location>
</feature>
<keyword evidence="3" id="KW-1185">Reference proteome</keyword>
<sequence>MTVSTWTLLQDSIPCTLPLWNFRHCVADRRPLPHLATGQGLLRSSDLFSGRRRNKDDRPATTSERAHRPDVLDAGTSGGAGPVHHRAVRLARTTPEPSSDPVLSPSRGWTMETTLIAHRQAHGWPPSMLLACDTRPSNLRLLSSCGHGGLEQPCWPPLWRQVSGEASQTASPRTRRRRTNSPPSSRKMENWPQAAEDGLGGKPEAGTRPTLVSWQPSSSSGCLVGVYLLRDAHRSWLSLSYPIRV</sequence>
<dbReference type="Proteomes" id="UP000184304">
    <property type="component" value="Unassembled WGS sequence"/>
</dbReference>
<gene>
    <name evidence="2" type="ORF">ASPTUDRAFT_843929</name>
</gene>
<dbReference type="EMBL" id="KV878207">
    <property type="protein sequence ID" value="OJI80194.1"/>
    <property type="molecule type" value="Genomic_DNA"/>
</dbReference>
<feature type="region of interest" description="Disordered" evidence="1">
    <location>
        <begin position="163"/>
        <end position="218"/>
    </location>
</feature>
<name>A0A1L9MT82_ASPTC</name>
<organism evidence="2 3">
    <name type="scientific">Aspergillus tubingensis (strain CBS 134.48)</name>
    <dbReference type="NCBI Taxonomy" id="767770"/>
    <lineage>
        <taxon>Eukaryota</taxon>
        <taxon>Fungi</taxon>
        <taxon>Dikarya</taxon>
        <taxon>Ascomycota</taxon>
        <taxon>Pezizomycotina</taxon>
        <taxon>Eurotiomycetes</taxon>
        <taxon>Eurotiomycetidae</taxon>
        <taxon>Eurotiales</taxon>
        <taxon>Aspergillaceae</taxon>
        <taxon>Aspergillus</taxon>
        <taxon>Aspergillus subgen. Circumdati</taxon>
    </lineage>
</organism>
<reference evidence="3" key="1">
    <citation type="journal article" date="2017" name="Genome Biol.">
        <title>Comparative genomics reveals high biological diversity and specific adaptations in the industrially and medically important fungal genus Aspergillus.</title>
        <authorList>
            <person name="de Vries R.P."/>
            <person name="Riley R."/>
            <person name="Wiebenga A."/>
            <person name="Aguilar-Osorio G."/>
            <person name="Amillis S."/>
            <person name="Uchima C.A."/>
            <person name="Anderluh G."/>
            <person name="Asadollahi M."/>
            <person name="Askin M."/>
            <person name="Barry K."/>
            <person name="Battaglia E."/>
            <person name="Bayram O."/>
            <person name="Benocci T."/>
            <person name="Braus-Stromeyer S.A."/>
            <person name="Caldana C."/>
            <person name="Canovas D."/>
            <person name="Cerqueira G.C."/>
            <person name="Chen F."/>
            <person name="Chen W."/>
            <person name="Choi C."/>
            <person name="Clum A."/>
            <person name="Dos Santos R.A."/>
            <person name="Damasio A.R."/>
            <person name="Diallinas G."/>
            <person name="Emri T."/>
            <person name="Fekete E."/>
            <person name="Flipphi M."/>
            <person name="Freyberg S."/>
            <person name="Gallo A."/>
            <person name="Gournas C."/>
            <person name="Habgood R."/>
            <person name="Hainaut M."/>
            <person name="Harispe M.L."/>
            <person name="Henrissat B."/>
            <person name="Hilden K.S."/>
            <person name="Hope R."/>
            <person name="Hossain A."/>
            <person name="Karabika E."/>
            <person name="Karaffa L."/>
            <person name="Karanyi Z."/>
            <person name="Krasevec N."/>
            <person name="Kuo A."/>
            <person name="Kusch H."/>
            <person name="LaButti K."/>
            <person name="Lagendijk E.L."/>
            <person name="Lapidus A."/>
            <person name="Levasseur A."/>
            <person name="Lindquist E."/>
            <person name="Lipzen A."/>
            <person name="Logrieco A.F."/>
            <person name="MacCabe A."/>
            <person name="Maekelae M.R."/>
            <person name="Malavazi I."/>
            <person name="Melin P."/>
            <person name="Meyer V."/>
            <person name="Mielnichuk N."/>
            <person name="Miskei M."/>
            <person name="Molnar A.P."/>
            <person name="Mule G."/>
            <person name="Ngan C.Y."/>
            <person name="Orejas M."/>
            <person name="Orosz E."/>
            <person name="Ouedraogo J.P."/>
            <person name="Overkamp K.M."/>
            <person name="Park H.-S."/>
            <person name="Perrone G."/>
            <person name="Piumi F."/>
            <person name="Punt P.J."/>
            <person name="Ram A.F."/>
            <person name="Ramon A."/>
            <person name="Rauscher S."/>
            <person name="Record E."/>
            <person name="Riano-Pachon D.M."/>
            <person name="Robert V."/>
            <person name="Roehrig J."/>
            <person name="Ruller R."/>
            <person name="Salamov A."/>
            <person name="Salih N.S."/>
            <person name="Samson R.A."/>
            <person name="Sandor E."/>
            <person name="Sanguinetti M."/>
            <person name="Schuetze T."/>
            <person name="Sepcic K."/>
            <person name="Shelest E."/>
            <person name="Sherlock G."/>
            <person name="Sophianopoulou V."/>
            <person name="Squina F.M."/>
            <person name="Sun H."/>
            <person name="Susca A."/>
            <person name="Todd R.B."/>
            <person name="Tsang A."/>
            <person name="Unkles S.E."/>
            <person name="van de Wiele N."/>
            <person name="van Rossen-Uffink D."/>
            <person name="Oliveira J.V."/>
            <person name="Vesth T.C."/>
            <person name="Visser J."/>
            <person name="Yu J.-H."/>
            <person name="Zhou M."/>
            <person name="Andersen M.R."/>
            <person name="Archer D.B."/>
            <person name="Baker S.E."/>
            <person name="Benoit I."/>
            <person name="Brakhage A.A."/>
            <person name="Braus G.H."/>
            <person name="Fischer R."/>
            <person name="Frisvad J.C."/>
            <person name="Goldman G.H."/>
            <person name="Houbraken J."/>
            <person name="Oakley B."/>
            <person name="Pocsi I."/>
            <person name="Scazzocchio C."/>
            <person name="Seiboth B."/>
            <person name="vanKuyk P.A."/>
            <person name="Wortman J."/>
            <person name="Dyer P.S."/>
            <person name="Grigoriev I.V."/>
        </authorList>
    </citation>
    <scope>NUCLEOTIDE SEQUENCE [LARGE SCALE GENOMIC DNA]</scope>
    <source>
        <strain evidence="3">CBS 134.48</strain>
    </source>
</reference>
<protein>
    <submittedName>
        <fullName evidence="2">Uncharacterized protein</fullName>
    </submittedName>
</protein>
<proteinExistence type="predicted"/>
<evidence type="ECO:0000313" key="2">
    <source>
        <dbReference type="EMBL" id="OJI80194.1"/>
    </source>
</evidence>
<evidence type="ECO:0000256" key="1">
    <source>
        <dbReference type="SAM" id="MobiDB-lite"/>
    </source>
</evidence>
<accession>A0A1L9MT82</accession>
<dbReference type="VEuPathDB" id="FungiDB:ASPTUDRAFT_843929"/>
<dbReference type="AlphaFoldDB" id="A0A1L9MT82"/>